<feature type="compositionally biased region" description="Polar residues" evidence="1">
    <location>
        <begin position="136"/>
        <end position="156"/>
    </location>
</feature>
<dbReference type="OrthoDB" id="313333at2759"/>
<dbReference type="AlphaFoldDB" id="G0R030"/>
<dbReference type="RefSeq" id="XP_004030424.1">
    <property type="nucleotide sequence ID" value="XM_004030376.1"/>
</dbReference>
<evidence type="ECO:0000313" key="3">
    <source>
        <dbReference type="Proteomes" id="UP000008983"/>
    </source>
</evidence>
<feature type="compositionally biased region" description="Acidic residues" evidence="1">
    <location>
        <begin position="119"/>
        <end position="135"/>
    </location>
</feature>
<dbReference type="OMA" id="EFHKFMG"/>
<feature type="region of interest" description="Disordered" evidence="1">
    <location>
        <begin position="113"/>
        <end position="186"/>
    </location>
</feature>
<keyword evidence="3" id="KW-1185">Reference proteome</keyword>
<protein>
    <submittedName>
        <fullName evidence="2">Uncharacterized protein</fullName>
    </submittedName>
</protein>
<dbReference type="eggNOG" id="ENOG502SSTQ">
    <property type="taxonomic scope" value="Eukaryota"/>
</dbReference>
<name>G0R030_ICHMU</name>
<evidence type="ECO:0000256" key="1">
    <source>
        <dbReference type="SAM" id="MobiDB-lite"/>
    </source>
</evidence>
<dbReference type="EMBL" id="GL984175">
    <property type="protein sequence ID" value="EGR29188.1"/>
    <property type="molecule type" value="Genomic_DNA"/>
</dbReference>
<feature type="compositionally biased region" description="Acidic residues" evidence="1">
    <location>
        <begin position="167"/>
        <end position="181"/>
    </location>
</feature>
<evidence type="ECO:0000313" key="2">
    <source>
        <dbReference type="EMBL" id="EGR29188.1"/>
    </source>
</evidence>
<proteinExistence type="predicted"/>
<organism evidence="2 3">
    <name type="scientific">Ichthyophthirius multifiliis</name>
    <name type="common">White spot disease agent</name>
    <name type="synonym">Ich</name>
    <dbReference type="NCBI Taxonomy" id="5932"/>
    <lineage>
        <taxon>Eukaryota</taxon>
        <taxon>Sar</taxon>
        <taxon>Alveolata</taxon>
        <taxon>Ciliophora</taxon>
        <taxon>Intramacronucleata</taxon>
        <taxon>Oligohymenophorea</taxon>
        <taxon>Hymenostomatida</taxon>
        <taxon>Ophryoglenina</taxon>
        <taxon>Ichthyophthirius</taxon>
    </lineage>
</organism>
<dbReference type="GeneID" id="14905280"/>
<reference evidence="2 3" key="1">
    <citation type="submission" date="2011-07" db="EMBL/GenBank/DDBJ databases">
        <authorList>
            <person name="Coyne R."/>
            <person name="Brami D."/>
            <person name="Johnson J."/>
            <person name="Hostetler J."/>
            <person name="Hannick L."/>
            <person name="Clark T."/>
            <person name="Cassidy-Hanley D."/>
            <person name="Inman J."/>
        </authorList>
    </citation>
    <scope>NUCLEOTIDE SEQUENCE [LARGE SCALE GENOMIC DNA]</scope>
    <source>
        <strain evidence="2 3">G5</strain>
    </source>
</reference>
<sequence length="227" mass="27267">MSEQNQEIDMILQQQAFRQNIPINFLREKIYPELYEAFLNLIDHVTKTDEIRKHQEKLKRKKVFDKLEQKKIEKERLKMELGSEYESSDEESLNCEEFGLEKEELQKILNERQFKKKDDDDENQEDIKDDNEDSESLNNKSKTNLEDSTINNQRKQSALRENLGQIEENEEREEGNENDDILAEREKIKNQLKEQRESMGFNPLKFLALKLKEIHYTNKNNEKNKQN</sequence>
<accession>G0R030</accession>
<dbReference type="Proteomes" id="UP000008983">
    <property type="component" value="Unassembled WGS sequence"/>
</dbReference>
<dbReference type="InParanoid" id="G0R030"/>
<gene>
    <name evidence="2" type="ORF">IMG5_161380</name>
</gene>